<protein>
    <submittedName>
        <fullName evidence="1">Uncharacterized protein</fullName>
    </submittedName>
</protein>
<gene>
    <name evidence="1" type="ORF">BpHYR1_022877</name>
</gene>
<organism evidence="1 2">
    <name type="scientific">Brachionus plicatilis</name>
    <name type="common">Marine rotifer</name>
    <name type="synonym">Brachionus muelleri</name>
    <dbReference type="NCBI Taxonomy" id="10195"/>
    <lineage>
        <taxon>Eukaryota</taxon>
        <taxon>Metazoa</taxon>
        <taxon>Spiralia</taxon>
        <taxon>Gnathifera</taxon>
        <taxon>Rotifera</taxon>
        <taxon>Eurotatoria</taxon>
        <taxon>Monogononta</taxon>
        <taxon>Pseudotrocha</taxon>
        <taxon>Ploima</taxon>
        <taxon>Brachionidae</taxon>
        <taxon>Brachionus</taxon>
    </lineage>
</organism>
<accession>A0A3M7PKT3</accession>
<name>A0A3M7PKT3_BRAPC</name>
<evidence type="ECO:0000313" key="1">
    <source>
        <dbReference type="EMBL" id="RMZ99267.1"/>
    </source>
</evidence>
<dbReference type="AlphaFoldDB" id="A0A3M7PKT3"/>
<dbReference type="Proteomes" id="UP000276133">
    <property type="component" value="Unassembled WGS sequence"/>
</dbReference>
<keyword evidence="2" id="KW-1185">Reference proteome</keyword>
<dbReference type="EMBL" id="REGN01010318">
    <property type="protein sequence ID" value="RMZ99267.1"/>
    <property type="molecule type" value="Genomic_DNA"/>
</dbReference>
<comment type="caution">
    <text evidence="1">The sequence shown here is derived from an EMBL/GenBank/DDBJ whole genome shotgun (WGS) entry which is preliminary data.</text>
</comment>
<reference evidence="1 2" key="1">
    <citation type="journal article" date="2018" name="Sci. Rep.">
        <title>Genomic signatures of local adaptation to the degree of environmental predictability in rotifers.</title>
        <authorList>
            <person name="Franch-Gras L."/>
            <person name="Hahn C."/>
            <person name="Garcia-Roger E.M."/>
            <person name="Carmona M.J."/>
            <person name="Serra M."/>
            <person name="Gomez A."/>
        </authorList>
    </citation>
    <scope>NUCLEOTIDE SEQUENCE [LARGE SCALE GENOMIC DNA]</scope>
    <source>
        <strain evidence="1">HYR1</strain>
    </source>
</reference>
<proteinExistence type="predicted"/>
<evidence type="ECO:0000313" key="2">
    <source>
        <dbReference type="Proteomes" id="UP000276133"/>
    </source>
</evidence>
<sequence length="127" mass="14243">MKITSLELTFYSTKIKLKSSKDIQASSLSMNNWDEFANDPGFISNLFNNFFNSLLSNSNANHIECAGFINNCFTDYIKHEIKDKFESKKVSEEAVLNLIMNLSTSSGPGISGISSKFLKPPQKHLCH</sequence>